<dbReference type="PANTHER" id="PTHR12203">
    <property type="entry name" value="KDEL LYS-ASP-GLU-LEU CONTAINING - RELATED"/>
    <property type="match status" value="1"/>
</dbReference>
<feature type="transmembrane region" description="Helical" evidence="2">
    <location>
        <begin position="103"/>
        <end position="122"/>
    </location>
</feature>
<evidence type="ECO:0000313" key="4">
    <source>
        <dbReference type="Proteomes" id="UP000504637"/>
    </source>
</evidence>
<dbReference type="PANTHER" id="PTHR12203:SF104">
    <property type="entry name" value="PROTEIN CAP1, PUTATIVE (AFU_ORTHOLOGUE AFUA_1G05595)-RELATED"/>
    <property type="match status" value="1"/>
</dbReference>
<dbReference type="InterPro" id="IPR051091">
    <property type="entry name" value="O-Glucosyltr/Glycosyltrsf_90"/>
</dbReference>
<dbReference type="InterPro" id="IPR006598">
    <property type="entry name" value="CAP10"/>
</dbReference>
<keyword evidence="2" id="KW-1133">Transmembrane helix</keyword>
<dbReference type="GeneID" id="54361596"/>
<feature type="transmembrane region" description="Helical" evidence="2">
    <location>
        <begin position="241"/>
        <end position="268"/>
    </location>
</feature>
<reference evidence="5" key="3">
    <citation type="submission" date="2025-08" db="UniProtKB">
        <authorList>
            <consortium name="RefSeq"/>
        </authorList>
    </citation>
    <scope>IDENTIFICATION</scope>
    <source>
        <strain evidence="5">CBS 342.82</strain>
    </source>
</reference>
<keyword evidence="2" id="KW-0472">Membrane</keyword>
<dbReference type="PROSITE" id="PS51257">
    <property type="entry name" value="PROKAR_LIPOPROTEIN"/>
    <property type="match status" value="1"/>
</dbReference>
<accession>A0A6J3MIN9</accession>
<dbReference type="OrthoDB" id="541052at2759"/>
<reference evidence="5" key="1">
    <citation type="submission" date="2020-01" db="EMBL/GenBank/DDBJ databases">
        <authorList>
            <consortium name="DOE Joint Genome Institute"/>
            <person name="Haridas S."/>
            <person name="Albert R."/>
            <person name="Binder M."/>
            <person name="Bloem J."/>
            <person name="Labutti K."/>
            <person name="Salamov A."/>
            <person name="Andreopoulos B."/>
            <person name="Baker S.E."/>
            <person name="Barry K."/>
            <person name="Bills G."/>
            <person name="Bluhm B.H."/>
            <person name="Cannon C."/>
            <person name="Castanera R."/>
            <person name="Culley D.E."/>
            <person name="Daum C."/>
            <person name="Ezra D."/>
            <person name="Gonzalez J.B."/>
            <person name="Henrissat B."/>
            <person name="Kuo A."/>
            <person name="Liang C."/>
            <person name="Lipzen A."/>
            <person name="Lutzoni F."/>
            <person name="Magnuson J."/>
            <person name="Mondo S."/>
            <person name="Nolan M."/>
            <person name="Ohm R."/>
            <person name="Pangilinan J."/>
            <person name="Park H.-J."/>
            <person name="Ramirez L."/>
            <person name="Alfaro M."/>
            <person name="Sun H."/>
            <person name="Tritt A."/>
            <person name="Yoshinaga Y."/>
            <person name="Zwiers L.-H."/>
            <person name="Turgeon B.G."/>
            <person name="Goodwin S.B."/>
            <person name="Spatafora J.W."/>
            <person name="Crous P.W."/>
            <person name="Grigoriev I.V."/>
        </authorList>
    </citation>
    <scope>NUCLEOTIDE SEQUENCE</scope>
    <source>
        <strain evidence="5">CBS 342.82</strain>
    </source>
</reference>
<dbReference type="RefSeq" id="XP_033464809.1">
    <property type="nucleotide sequence ID" value="XM_033603796.1"/>
</dbReference>
<protein>
    <submittedName>
        <fullName evidence="5">Glycosyltransferase family 90 protein</fullName>
    </submittedName>
</protein>
<feature type="compositionally biased region" description="Polar residues" evidence="1">
    <location>
        <begin position="804"/>
        <end position="814"/>
    </location>
</feature>
<sequence>MLRSQQQPNNDASCAAQVANRSLVATSLTFFIAACVACTATWSRHSLLTASLSWVVLFTYCITQPGATPLLSASHQQAPAFAAGALFAVAQLCERALEDGSIWWAKALLPVLVYASVANGMVHDVAVVRTPSLKARSASVRKASIYGSPMSIAIITLAGLVALGTSLTTTISLSSIALGLSYASVQVLALCLVERARKDNQQKLGAESRRRVSATGLPILSEGSLLSNQDPWQLVLQDVSLAAATVTLIATVMFESLQFGGLVCFGLIDRIIGEHWMEGQVFVSSIIGAVMVLVHCIMNASLVLMVRRQGAFSASAVLPSAAVCARLLVEFSLPRAWFSSLYASAVYFLIDERDLLPNIPAMQTRGRIILRYLAVITFTTYILWQLRQPFHDDRDLRYTHAHAGKNLAVTPPPQAFDPLQLSNTQVHPIAQLAHNAEATWKRTLQSQSHTIEQAVTEYRRRYGIPPPPNFDKWFDFARHRGVQLIDEYDSIYHSLLPFWGLKPATIRGRAREVLGFENNAIMGLLVRDGKVVHVEEGSEWFQQAIVGMMEDFVQHLPDMDIVLNLSDEPRVVIPHDELERLIKRAHQGDIAESSYNPYPKNEFGPRPADMSNGKRIAEVKTTRFNQFAHQPTWIPSRMSCPLDSPARALDDLNAHDNLTAYALSELGFIYNQTAFSDICNSPSFATSHGFFDRPNAFSVVHDLFPIFSQSKMSSYQDITYPSPWYWFGKVTYTTSSDPEWEEKEDKLWWRGSTTGGFSRAGGWKRQHRQQVIRKLNALDDAKILQKQTLPRAENAQQNDKDRSFSSNPAWSTVATPRASYPSKLDAYFSSVGQCDAGDCDAQREFFHIAPAAEQQEAWRSKYLLDLDGNAFSGRFYAFLKSRSLVFKMAVFREWHSDSWLIPWVHYVPLSLRGEESLEALRYLDKDDEGRALARKMSRESTKWAEAALRKEDFEVWLFRLLLEYGRVLNDDRAQLGYGPTARTATGSHDDAEPERH</sequence>
<feature type="transmembrane region" description="Helical" evidence="2">
    <location>
        <begin position="368"/>
        <end position="386"/>
    </location>
</feature>
<organism evidence="5">
    <name type="scientific">Dissoconium aciculare CBS 342.82</name>
    <dbReference type="NCBI Taxonomy" id="1314786"/>
    <lineage>
        <taxon>Eukaryota</taxon>
        <taxon>Fungi</taxon>
        <taxon>Dikarya</taxon>
        <taxon>Ascomycota</taxon>
        <taxon>Pezizomycotina</taxon>
        <taxon>Dothideomycetes</taxon>
        <taxon>Dothideomycetidae</taxon>
        <taxon>Mycosphaerellales</taxon>
        <taxon>Dissoconiaceae</taxon>
        <taxon>Dissoconium</taxon>
    </lineage>
</organism>
<reference evidence="5" key="2">
    <citation type="submission" date="2020-04" db="EMBL/GenBank/DDBJ databases">
        <authorList>
            <consortium name="NCBI Genome Project"/>
        </authorList>
    </citation>
    <scope>NUCLEOTIDE SEQUENCE</scope>
    <source>
        <strain evidence="5">CBS 342.82</strain>
    </source>
</reference>
<feature type="domain" description="Glycosyl transferase CAP10" evidence="3">
    <location>
        <begin position="662"/>
        <end position="971"/>
    </location>
</feature>
<dbReference type="AlphaFoldDB" id="A0A6J3MIN9"/>
<evidence type="ECO:0000313" key="5">
    <source>
        <dbReference type="RefSeq" id="XP_033464809.1"/>
    </source>
</evidence>
<dbReference type="Pfam" id="PF05686">
    <property type="entry name" value="Glyco_transf_90"/>
    <property type="match status" value="1"/>
</dbReference>
<feature type="transmembrane region" description="Helical" evidence="2">
    <location>
        <begin position="143"/>
        <end position="165"/>
    </location>
</feature>
<feature type="region of interest" description="Disordered" evidence="1">
    <location>
        <begin position="788"/>
        <end position="815"/>
    </location>
</feature>
<evidence type="ECO:0000256" key="1">
    <source>
        <dbReference type="SAM" id="MobiDB-lite"/>
    </source>
</evidence>
<evidence type="ECO:0000256" key="2">
    <source>
        <dbReference type="SAM" id="Phobius"/>
    </source>
</evidence>
<proteinExistence type="predicted"/>
<dbReference type="SMART" id="SM00672">
    <property type="entry name" value="CAP10"/>
    <property type="match status" value="1"/>
</dbReference>
<feature type="transmembrane region" description="Helical" evidence="2">
    <location>
        <begin position="171"/>
        <end position="193"/>
    </location>
</feature>
<feature type="transmembrane region" description="Helical" evidence="2">
    <location>
        <begin position="280"/>
        <end position="304"/>
    </location>
</feature>
<feature type="transmembrane region" description="Helical" evidence="2">
    <location>
        <begin position="21"/>
        <end position="42"/>
    </location>
</feature>
<keyword evidence="2" id="KW-0812">Transmembrane</keyword>
<keyword evidence="4" id="KW-1185">Reference proteome</keyword>
<gene>
    <name evidence="5" type="ORF">K489DRAFT_375921</name>
</gene>
<dbReference type="Proteomes" id="UP000504637">
    <property type="component" value="Unplaced"/>
</dbReference>
<name>A0A6J3MIN9_9PEZI</name>
<evidence type="ECO:0000259" key="3">
    <source>
        <dbReference type="SMART" id="SM00672"/>
    </source>
</evidence>